<keyword evidence="7 8" id="KW-0472">Membrane</keyword>
<dbReference type="EMBL" id="WUXR01000021">
    <property type="protein sequence ID" value="MBM4568524.1"/>
    <property type="molecule type" value="Genomic_DNA"/>
</dbReference>
<dbReference type="GO" id="GO:0022857">
    <property type="term" value="F:transmembrane transporter activity"/>
    <property type="evidence" value="ECO:0007669"/>
    <property type="project" value="InterPro"/>
</dbReference>
<feature type="transmembrane region" description="Helical" evidence="8">
    <location>
        <begin position="114"/>
        <end position="133"/>
    </location>
</feature>
<evidence type="ECO:0000313" key="9">
    <source>
        <dbReference type="EMBL" id="MBM4568524.1"/>
    </source>
</evidence>
<evidence type="ECO:0000256" key="4">
    <source>
        <dbReference type="ARBA" id="ARBA00022475"/>
    </source>
</evidence>
<dbReference type="RefSeq" id="WP_084962436.1">
    <property type="nucleotide sequence ID" value="NZ_AP024181.1"/>
</dbReference>
<dbReference type="GO" id="GO:0033214">
    <property type="term" value="P:siderophore-iron import into cell"/>
    <property type="evidence" value="ECO:0007669"/>
    <property type="project" value="TreeGrafter"/>
</dbReference>
<dbReference type="PANTHER" id="PTHR30472:SF19">
    <property type="entry name" value="PETROBACTIN IMPORT SYSTEM PERMEASE PROTEIN YCLO"/>
    <property type="match status" value="1"/>
</dbReference>
<feature type="transmembrane region" description="Helical" evidence="8">
    <location>
        <begin position="328"/>
        <end position="346"/>
    </location>
</feature>
<feature type="transmembrane region" description="Helical" evidence="8">
    <location>
        <begin position="34"/>
        <end position="55"/>
    </location>
</feature>
<dbReference type="Proteomes" id="UP000603463">
    <property type="component" value="Unassembled WGS sequence"/>
</dbReference>
<dbReference type="Proteomes" id="UP000608063">
    <property type="component" value="Unassembled WGS sequence"/>
</dbReference>
<evidence type="ECO:0000256" key="2">
    <source>
        <dbReference type="ARBA" id="ARBA00007935"/>
    </source>
</evidence>
<name>A0A9Q5EZU6_RHOHA</name>
<keyword evidence="5 8" id="KW-0812">Transmembrane</keyword>
<proteinExistence type="inferred from homology"/>
<evidence type="ECO:0000313" key="10">
    <source>
        <dbReference type="EMBL" id="NKT79679.1"/>
    </source>
</evidence>
<dbReference type="Gene3D" id="1.10.3470.10">
    <property type="entry name" value="ABC transporter involved in vitamin B12 uptake, BtuC"/>
    <property type="match status" value="1"/>
</dbReference>
<protein>
    <submittedName>
        <fullName evidence="10">Iron chelate uptake ABC transporter family permease subunit</fullName>
    </submittedName>
</protein>
<feature type="transmembrane region" description="Helical" evidence="8">
    <location>
        <begin position="139"/>
        <end position="157"/>
    </location>
</feature>
<keyword evidence="4" id="KW-1003">Cell membrane</keyword>
<feature type="transmembrane region" description="Helical" evidence="8">
    <location>
        <begin position="75"/>
        <end position="94"/>
    </location>
</feature>
<feature type="transmembrane region" description="Helical" evidence="8">
    <location>
        <begin position="211"/>
        <end position="230"/>
    </location>
</feature>
<evidence type="ECO:0000256" key="5">
    <source>
        <dbReference type="ARBA" id="ARBA00022692"/>
    </source>
</evidence>
<keyword evidence="3" id="KW-0813">Transport</keyword>
<evidence type="ECO:0000256" key="1">
    <source>
        <dbReference type="ARBA" id="ARBA00004651"/>
    </source>
</evidence>
<dbReference type="InterPro" id="IPR000522">
    <property type="entry name" value="ABC_transptr_permease_BtuC"/>
</dbReference>
<evidence type="ECO:0000256" key="8">
    <source>
        <dbReference type="SAM" id="Phobius"/>
    </source>
</evidence>
<evidence type="ECO:0000256" key="6">
    <source>
        <dbReference type="ARBA" id="ARBA00022989"/>
    </source>
</evidence>
<dbReference type="Pfam" id="PF01032">
    <property type="entry name" value="FecCD"/>
    <property type="match status" value="1"/>
</dbReference>
<comment type="subcellular location">
    <subcellularLocation>
        <location evidence="1">Cell membrane</location>
        <topology evidence="1">Multi-pass membrane protein</topology>
    </subcellularLocation>
</comment>
<evidence type="ECO:0000313" key="12">
    <source>
        <dbReference type="Proteomes" id="UP000603463"/>
    </source>
</evidence>
<dbReference type="GO" id="GO:0005886">
    <property type="term" value="C:plasma membrane"/>
    <property type="evidence" value="ECO:0007669"/>
    <property type="project" value="UniProtKB-SubCell"/>
</dbReference>
<gene>
    <name evidence="9" type="ORF">GS441_24880</name>
    <name evidence="10" type="ORF">GS882_16345</name>
    <name evidence="11" type="ORF">GS947_16705</name>
</gene>
<evidence type="ECO:0000256" key="3">
    <source>
        <dbReference type="ARBA" id="ARBA00022448"/>
    </source>
</evidence>
<evidence type="ECO:0000256" key="7">
    <source>
        <dbReference type="ARBA" id="ARBA00023136"/>
    </source>
</evidence>
<dbReference type="EMBL" id="WVDC01000007">
    <property type="protein sequence ID" value="NKW43202.1"/>
    <property type="molecule type" value="Genomic_DNA"/>
</dbReference>
<evidence type="ECO:0000313" key="11">
    <source>
        <dbReference type="EMBL" id="NKW43202.1"/>
    </source>
</evidence>
<comment type="similarity">
    <text evidence="2">Belongs to the binding-protein-dependent transport system permease family. FecCD subfamily.</text>
</comment>
<dbReference type="Proteomes" id="UP000808906">
    <property type="component" value="Unassembled WGS sequence"/>
</dbReference>
<comment type="caution">
    <text evidence="10">The sequence shown here is derived from an EMBL/GenBank/DDBJ whole genome shotgun (WGS) entry which is preliminary data.</text>
</comment>
<organism evidence="10 12">
    <name type="scientific">Rhodococcus hoagii</name>
    <name type="common">Corynebacterium equii</name>
    <dbReference type="NCBI Taxonomy" id="43767"/>
    <lineage>
        <taxon>Bacteria</taxon>
        <taxon>Bacillati</taxon>
        <taxon>Actinomycetota</taxon>
        <taxon>Actinomycetes</taxon>
        <taxon>Mycobacteriales</taxon>
        <taxon>Nocardiaceae</taxon>
        <taxon>Prescottella</taxon>
    </lineage>
</organism>
<dbReference type="PANTHER" id="PTHR30472">
    <property type="entry name" value="FERRIC ENTEROBACTIN TRANSPORT SYSTEM PERMEASE PROTEIN"/>
    <property type="match status" value="1"/>
</dbReference>
<reference evidence="9" key="1">
    <citation type="submission" date="2019-11" db="EMBL/GenBank/DDBJ databases">
        <title>Spread of Macrolides and rifampicin resistant Rhodococcus equi in clinical isolates in the USA.</title>
        <authorList>
            <person name="Alvarez-Narvaez S."/>
            <person name="Huber L."/>
            <person name="Cohen N.D."/>
            <person name="Slovis N."/>
            <person name="Greiter M."/>
            <person name="Giguere S."/>
            <person name="Hart K."/>
        </authorList>
    </citation>
    <scope>NUCLEOTIDE SEQUENCE</scope>
    <source>
        <strain evidence="9">Lh_17</strain>
    </source>
</reference>
<dbReference type="EMBL" id="WVBC01000030">
    <property type="protein sequence ID" value="NKT79679.1"/>
    <property type="molecule type" value="Genomic_DNA"/>
</dbReference>
<feature type="transmembrane region" description="Helical" evidence="8">
    <location>
        <begin position="258"/>
        <end position="287"/>
    </location>
</feature>
<sequence>MLEIQPTPAVVETPATRERAGSGAFATVRERRRYWAVVSGLAVLAVAFAFGVLAWDNPLPVGSPGFWRVAELRATSLVVIAIVVICQAMATVAFQSATNNRIITPSIMGFEALYVAVQTASVFFLGAAGVVALQGVPQFALQLTIMVVFAMLLYGWLLSGKYGNMQVMLLVGIILGGGLGSVSAFMQRLLTPSEFDVLTAKLFGSISNAEVAYLPLAVPLCLAAAGALWWRARRLNLVAMGRDVTTNLGLDHRREVMIVLFLVSVLMAVSTALIGPMTFLGFLVATLAYQFAGTHDHRYIFPVAVLTGFVILTGAYFVLKNIFYAQGAVSIIIEAVGGATFLIVILRKGRL</sequence>
<reference evidence="10" key="2">
    <citation type="journal article" date="2020" name="Environ. Microbiol.">
        <title>The novel and transferable erm(51) gene confers Macrolides, Lincosamides, and Streptogramins B (MLSB) resistance to clonal Rhodococcus equi in the environment.</title>
        <authorList>
            <person name="Huber L."/>
            <person name="Giguere S."/>
            <person name="Slovis N.M."/>
            <person name="Alvarez-Narvaez S."/>
            <person name="Hart K.A."/>
            <person name="Greiter M."/>
            <person name="Morris E.R.A."/>
            <person name="Cohen N.D."/>
        </authorList>
    </citation>
    <scope>NUCLEOTIDE SEQUENCE</scope>
    <source>
        <strain evidence="10">Lh_116_1</strain>
        <strain evidence="11">Lh_16_1</strain>
    </source>
</reference>
<keyword evidence="6 8" id="KW-1133">Transmembrane helix</keyword>
<feature type="transmembrane region" description="Helical" evidence="8">
    <location>
        <begin position="169"/>
        <end position="191"/>
    </location>
</feature>
<accession>A0A9Q5EZU6</accession>
<feature type="transmembrane region" description="Helical" evidence="8">
    <location>
        <begin position="299"/>
        <end position="319"/>
    </location>
</feature>
<dbReference type="InterPro" id="IPR037294">
    <property type="entry name" value="ABC_BtuC-like"/>
</dbReference>
<dbReference type="AlphaFoldDB" id="A0A9Q5EZU6"/>
<dbReference type="SUPFAM" id="SSF81345">
    <property type="entry name" value="ABC transporter involved in vitamin B12 uptake, BtuC"/>
    <property type="match status" value="1"/>
</dbReference>